<dbReference type="Gene3D" id="3.40.1350.10">
    <property type="match status" value="1"/>
</dbReference>
<dbReference type="HAMAP" id="MF_00048">
    <property type="entry name" value="UPF0102"/>
    <property type="match status" value="1"/>
</dbReference>
<dbReference type="SUPFAM" id="SSF52980">
    <property type="entry name" value="Restriction endonuclease-like"/>
    <property type="match status" value="1"/>
</dbReference>
<dbReference type="EMBL" id="LAZR01007601">
    <property type="protein sequence ID" value="KKM84208.1"/>
    <property type="molecule type" value="Genomic_DNA"/>
</dbReference>
<dbReference type="InterPro" id="IPR011856">
    <property type="entry name" value="tRNA_endonuc-like_dom_sf"/>
</dbReference>
<name>A0A0F9KQU1_9ZZZZ</name>
<dbReference type="InterPro" id="IPR003509">
    <property type="entry name" value="UPF0102_YraN-like"/>
</dbReference>
<dbReference type="NCBIfam" id="NF009150">
    <property type="entry name" value="PRK12497.1-3"/>
    <property type="match status" value="1"/>
</dbReference>
<dbReference type="PANTHER" id="PTHR34039">
    <property type="entry name" value="UPF0102 PROTEIN YRAN"/>
    <property type="match status" value="1"/>
</dbReference>
<dbReference type="PANTHER" id="PTHR34039:SF1">
    <property type="entry name" value="UPF0102 PROTEIN YRAN"/>
    <property type="match status" value="1"/>
</dbReference>
<dbReference type="GO" id="GO:0003676">
    <property type="term" value="F:nucleic acid binding"/>
    <property type="evidence" value="ECO:0007669"/>
    <property type="project" value="InterPro"/>
</dbReference>
<dbReference type="InterPro" id="IPR011335">
    <property type="entry name" value="Restrct_endonuc-II-like"/>
</dbReference>
<sequence length="112" mass="13022">MKLGKRGENLAARLYKKEGYRVLCRNYSNRHGEIDVIAIKKGLLVFCEVKTRRNLKYGKPFEAITEEKQKRIRRLAEGFIANKKIDFHSIRFDAVSILVGNKLEISHIKDAF</sequence>
<dbReference type="Pfam" id="PF02021">
    <property type="entry name" value="UPF0102"/>
    <property type="match status" value="1"/>
</dbReference>
<proteinExistence type="inferred from homology"/>
<accession>A0A0F9KQU1</accession>
<reference evidence="1" key="1">
    <citation type="journal article" date="2015" name="Nature">
        <title>Complex archaea that bridge the gap between prokaryotes and eukaryotes.</title>
        <authorList>
            <person name="Spang A."/>
            <person name="Saw J.H."/>
            <person name="Jorgensen S.L."/>
            <person name="Zaremba-Niedzwiedzka K."/>
            <person name="Martijn J."/>
            <person name="Lind A.E."/>
            <person name="van Eijk R."/>
            <person name="Schleper C."/>
            <person name="Guy L."/>
            <person name="Ettema T.J."/>
        </authorList>
    </citation>
    <scope>NUCLEOTIDE SEQUENCE</scope>
</reference>
<gene>
    <name evidence="1" type="ORF">LCGC14_1301580</name>
</gene>
<dbReference type="AlphaFoldDB" id="A0A0F9KQU1"/>
<evidence type="ECO:0000313" key="1">
    <source>
        <dbReference type="EMBL" id="KKM84208.1"/>
    </source>
</evidence>
<comment type="caution">
    <text evidence="1">The sequence shown here is derived from an EMBL/GenBank/DDBJ whole genome shotgun (WGS) entry which is preliminary data.</text>
</comment>
<organism evidence="1">
    <name type="scientific">marine sediment metagenome</name>
    <dbReference type="NCBI Taxonomy" id="412755"/>
    <lineage>
        <taxon>unclassified sequences</taxon>
        <taxon>metagenomes</taxon>
        <taxon>ecological metagenomes</taxon>
    </lineage>
</organism>
<dbReference type="CDD" id="cd20736">
    <property type="entry name" value="PoNe_Nuclease"/>
    <property type="match status" value="1"/>
</dbReference>
<protein>
    <submittedName>
        <fullName evidence="1">Uncharacterized protein</fullName>
    </submittedName>
</protein>
<dbReference type="NCBIfam" id="NF009154">
    <property type="entry name" value="PRK12497.3-3"/>
    <property type="match status" value="1"/>
</dbReference>